<keyword evidence="2" id="KW-0723">Serine/threonine-protein kinase</keyword>
<name>X6N129_RETFI</name>
<keyword evidence="7" id="KW-0067">ATP-binding</keyword>
<dbReference type="FunFam" id="1.10.510.10:FF:000024">
    <property type="entry name" value="Probable serine/threonine-protein kinase cot-1"/>
    <property type="match status" value="1"/>
</dbReference>
<dbReference type="GO" id="GO:0007010">
    <property type="term" value="P:cytoskeleton organization"/>
    <property type="evidence" value="ECO:0007669"/>
    <property type="project" value="UniProtKB-ARBA"/>
</dbReference>
<dbReference type="InterPro" id="IPR008271">
    <property type="entry name" value="Ser/Thr_kinase_AS"/>
</dbReference>
<evidence type="ECO:0000256" key="7">
    <source>
        <dbReference type="ARBA" id="ARBA00022840"/>
    </source>
</evidence>
<dbReference type="Pfam" id="PF00069">
    <property type="entry name" value="Pkinase"/>
    <property type="match status" value="2"/>
</dbReference>
<accession>X6N129</accession>
<evidence type="ECO:0000313" key="11">
    <source>
        <dbReference type="EMBL" id="ETO19970.1"/>
    </source>
</evidence>
<dbReference type="EMBL" id="ASPP01013089">
    <property type="protein sequence ID" value="ETO19970.1"/>
    <property type="molecule type" value="Genomic_DNA"/>
</dbReference>
<comment type="catalytic activity">
    <reaction evidence="9">
        <text>L-seryl-[protein] + ATP = O-phospho-L-seryl-[protein] + ADP + H(+)</text>
        <dbReference type="Rhea" id="RHEA:17989"/>
        <dbReference type="Rhea" id="RHEA-COMP:9863"/>
        <dbReference type="Rhea" id="RHEA-COMP:11604"/>
        <dbReference type="ChEBI" id="CHEBI:15378"/>
        <dbReference type="ChEBI" id="CHEBI:29999"/>
        <dbReference type="ChEBI" id="CHEBI:30616"/>
        <dbReference type="ChEBI" id="CHEBI:83421"/>
        <dbReference type="ChEBI" id="CHEBI:456216"/>
        <dbReference type="EC" id="2.7.11.1"/>
    </reaction>
</comment>
<evidence type="ECO:0000256" key="8">
    <source>
        <dbReference type="ARBA" id="ARBA00047899"/>
    </source>
</evidence>
<dbReference type="PANTHER" id="PTHR24356:SF184">
    <property type="entry name" value="SERINE_THREONINE-PROTEIN KINASE TRICORNERED"/>
    <property type="match status" value="1"/>
</dbReference>
<dbReference type="PROSITE" id="PS50011">
    <property type="entry name" value="PROTEIN_KINASE_DOM"/>
    <property type="match status" value="1"/>
</dbReference>
<dbReference type="AlphaFoldDB" id="X6N129"/>
<evidence type="ECO:0000256" key="9">
    <source>
        <dbReference type="ARBA" id="ARBA00048679"/>
    </source>
</evidence>
<organism evidence="11 12">
    <name type="scientific">Reticulomyxa filosa</name>
    <dbReference type="NCBI Taxonomy" id="46433"/>
    <lineage>
        <taxon>Eukaryota</taxon>
        <taxon>Sar</taxon>
        <taxon>Rhizaria</taxon>
        <taxon>Retaria</taxon>
        <taxon>Foraminifera</taxon>
        <taxon>Monothalamids</taxon>
        <taxon>Reticulomyxidae</taxon>
        <taxon>Reticulomyxa</taxon>
    </lineage>
</organism>
<evidence type="ECO:0000256" key="1">
    <source>
        <dbReference type="ARBA" id="ARBA00012513"/>
    </source>
</evidence>
<dbReference type="SMART" id="SM00220">
    <property type="entry name" value="S_TKc"/>
    <property type="match status" value="1"/>
</dbReference>
<evidence type="ECO:0000313" key="12">
    <source>
        <dbReference type="Proteomes" id="UP000023152"/>
    </source>
</evidence>
<evidence type="ECO:0000256" key="5">
    <source>
        <dbReference type="ARBA" id="ARBA00022741"/>
    </source>
</evidence>
<comment type="catalytic activity">
    <reaction evidence="8">
        <text>L-threonyl-[protein] + ATP = O-phospho-L-threonyl-[protein] + ADP + H(+)</text>
        <dbReference type="Rhea" id="RHEA:46608"/>
        <dbReference type="Rhea" id="RHEA-COMP:11060"/>
        <dbReference type="Rhea" id="RHEA-COMP:11605"/>
        <dbReference type="ChEBI" id="CHEBI:15378"/>
        <dbReference type="ChEBI" id="CHEBI:30013"/>
        <dbReference type="ChEBI" id="CHEBI:30616"/>
        <dbReference type="ChEBI" id="CHEBI:61977"/>
        <dbReference type="ChEBI" id="CHEBI:456216"/>
        <dbReference type="EC" id="2.7.11.1"/>
    </reaction>
</comment>
<evidence type="ECO:0000256" key="4">
    <source>
        <dbReference type="ARBA" id="ARBA00022679"/>
    </source>
</evidence>
<dbReference type="EC" id="2.7.11.1" evidence="1"/>
<dbReference type="Gene3D" id="1.10.510.10">
    <property type="entry name" value="Transferase(Phosphotransferase) domain 1"/>
    <property type="match status" value="1"/>
</dbReference>
<keyword evidence="6" id="KW-0418">Kinase</keyword>
<keyword evidence="4" id="KW-0808">Transferase</keyword>
<keyword evidence="5" id="KW-0547">Nucleotide-binding</keyword>
<dbReference type="GO" id="GO:0035556">
    <property type="term" value="P:intracellular signal transduction"/>
    <property type="evidence" value="ECO:0007669"/>
    <property type="project" value="TreeGrafter"/>
</dbReference>
<protein>
    <recommendedName>
        <fullName evidence="1">non-specific serine/threonine protein kinase</fullName>
        <ecNumber evidence="1">2.7.11.1</ecNumber>
    </recommendedName>
</protein>
<sequence length="218" mass="25326">MEFCGGGDLMGMLRQRDLLTDSEARFYMSELACAIHHVHELGFVHRDLKPDNILIAIDGHIRLCDFGLAKSFQSVNDQNLGNWQKYVATLREEDFEQLDKEDDENGVEKGHLDRKRLFSTVGTPDYMAIEVLYQKGYDKMVDWWSMGVIMFECLVGFAPFHAKDPLATCRKIVRYEKYFKLPSDAKISKQAMDLMKRLVCPAQRRIGIDQIQKHPWFK</sequence>
<dbReference type="PANTHER" id="PTHR24356">
    <property type="entry name" value="SERINE/THREONINE-PROTEIN KINASE"/>
    <property type="match status" value="1"/>
</dbReference>
<dbReference type="OrthoDB" id="3638488at2759"/>
<reference evidence="11 12" key="1">
    <citation type="journal article" date="2013" name="Curr. Biol.">
        <title>The Genome of the Foraminiferan Reticulomyxa filosa.</title>
        <authorList>
            <person name="Glockner G."/>
            <person name="Hulsmann N."/>
            <person name="Schleicher M."/>
            <person name="Noegel A.A."/>
            <person name="Eichinger L."/>
            <person name="Gallinger C."/>
            <person name="Pawlowski J."/>
            <person name="Sierra R."/>
            <person name="Euteneuer U."/>
            <person name="Pillet L."/>
            <person name="Moustafa A."/>
            <person name="Platzer M."/>
            <person name="Groth M."/>
            <person name="Szafranski K."/>
            <person name="Schliwa M."/>
        </authorList>
    </citation>
    <scope>NUCLEOTIDE SEQUENCE [LARGE SCALE GENOMIC DNA]</scope>
</reference>
<keyword evidence="12" id="KW-1185">Reference proteome</keyword>
<evidence type="ECO:0000259" key="10">
    <source>
        <dbReference type="PROSITE" id="PS50011"/>
    </source>
</evidence>
<dbReference type="InterPro" id="IPR050236">
    <property type="entry name" value="Ser_Thr_kinase_AGC"/>
</dbReference>
<comment type="caution">
    <text evidence="11">The sequence shown here is derived from an EMBL/GenBank/DDBJ whole genome shotgun (WGS) entry which is preliminary data.</text>
</comment>
<proteinExistence type="predicted"/>
<feature type="non-terminal residue" evidence="11">
    <location>
        <position position="218"/>
    </location>
</feature>
<evidence type="ECO:0000256" key="6">
    <source>
        <dbReference type="ARBA" id="ARBA00022777"/>
    </source>
</evidence>
<dbReference type="PROSITE" id="PS00108">
    <property type="entry name" value="PROTEIN_KINASE_ST"/>
    <property type="match status" value="1"/>
</dbReference>
<gene>
    <name evidence="11" type="ORF">RFI_17253</name>
</gene>
<dbReference type="Proteomes" id="UP000023152">
    <property type="component" value="Unassembled WGS sequence"/>
</dbReference>
<feature type="domain" description="Protein kinase" evidence="10">
    <location>
        <begin position="1"/>
        <end position="217"/>
    </location>
</feature>
<dbReference type="GO" id="GO:0005524">
    <property type="term" value="F:ATP binding"/>
    <property type="evidence" value="ECO:0007669"/>
    <property type="project" value="UniProtKB-KW"/>
</dbReference>
<dbReference type="SUPFAM" id="SSF56112">
    <property type="entry name" value="Protein kinase-like (PK-like)"/>
    <property type="match status" value="1"/>
</dbReference>
<dbReference type="InterPro" id="IPR011009">
    <property type="entry name" value="Kinase-like_dom_sf"/>
</dbReference>
<dbReference type="InterPro" id="IPR000719">
    <property type="entry name" value="Prot_kinase_dom"/>
</dbReference>
<dbReference type="GO" id="GO:0004674">
    <property type="term" value="F:protein serine/threonine kinase activity"/>
    <property type="evidence" value="ECO:0007669"/>
    <property type="project" value="UniProtKB-KW"/>
</dbReference>
<evidence type="ECO:0000256" key="2">
    <source>
        <dbReference type="ARBA" id="ARBA00022527"/>
    </source>
</evidence>
<keyword evidence="3" id="KW-0597">Phosphoprotein</keyword>
<evidence type="ECO:0000256" key="3">
    <source>
        <dbReference type="ARBA" id="ARBA00022553"/>
    </source>
</evidence>